<feature type="region of interest" description="Disordered" evidence="1">
    <location>
        <begin position="17"/>
        <end position="129"/>
    </location>
</feature>
<evidence type="ECO:0000313" key="2">
    <source>
        <dbReference type="EMBL" id="GFD04818.1"/>
    </source>
</evidence>
<dbReference type="PANTHER" id="PTHR33067">
    <property type="entry name" value="RNA-DIRECTED DNA POLYMERASE-RELATED"/>
    <property type="match status" value="1"/>
</dbReference>
<sequence length="200" mass="21661">VQNQLANLTDMLSKFMSSNTASSSGSEGLPGNTVTNPKEDLKGVTTRSGVAYQGPTTAPSKQKTEVTKDQVQNPSSQSTAPVQPLVAQSEEPVSTSKQANTLVSASKPNPQASIPYPSRRNDERNQEKAKDQIKKLYQIFKDMRMAECLALADLGASINLMPYSVWKKLSLPDLTPTCMTQELADRSISRPVGVAEDVYV</sequence>
<proteinExistence type="predicted"/>
<keyword evidence="2" id="KW-0548">Nucleotidyltransferase</keyword>
<feature type="non-terminal residue" evidence="2">
    <location>
        <position position="1"/>
    </location>
</feature>
<reference evidence="2" key="1">
    <citation type="journal article" date="2019" name="Sci. Rep.">
        <title>Draft genome of Tanacetum cinerariifolium, the natural source of mosquito coil.</title>
        <authorList>
            <person name="Yamashiro T."/>
            <person name="Shiraishi A."/>
            <person name="Satake H."/>
            <person name="Nakayama K."/>
        </authorList>
    </citation>
    <scope>NUCLEOTIDE SEQUENCE</scope>
</reference>
<feature type="non-terminal residue" evidence="2">
    <location>
        <position position="200"/>
    </location>
</feature>
<keyword evidence="2" id="KW-0808">Transferase</keyword>
<dbReference type="InterPro" id="IPR021109">
    <property type="entry name" value="Peptidase_aspartic_dom_sf"/>
</dbReference>
<accession>A0A699T630</accession>
<feature type="compositionally biased region" description="Basic and acidic residues" evidence="1">
    <location>
        <begin position="119"/>
        <end position="129"/>
    </location>
</feature>
<feature type="compositionally biased region" description="Low complexity" evidence="1">
    <location>
        <begin position="17"/>
        <end position="26"/>
    </location>
</feature>
<dbReference type="AlphaFoldDB" id="A0A699T630"/>
<dbReference type="PANTHER" id="PTHR33067:SF9">
    <property type="entry name" value="RNA-DIRECTED DNA POLYMERASE"/>
    <property type="match status" value="1"/>
</dbReference>
<name>A0A699T630_TANCI</name>
<dbReference type="CDD" id="cd00303">
    <property type="entry name" value="retropepsin_like"/>
    <property type="match status" value="1"/>
</dbReference>
<protein>
    <submittedName>
        <fullName evidence="2">Reverse transcriptase domain-containing protein</fullName>
    </submittedName>
</protein>
<dbReference type="Gene3D" id="2.40.70.10">
    <property type="entry name" value="Acid Proteases"/>
    <property type="match status" value="1"/>
</dbReference>
<feature type="compositionally biased region" description="Polar residues" evidence="1">
    <location>
        <begin position="69"/>
        <end position="81"/>
    </location>
</feature>
<keyword evidence="2" id="KW-0695">RNA-directed DNA polymerase</keyword>
<evidence type="ECO:0000256" key="1">
    <source>
        <dbReference type="SAM" id="MobiDB-lite"/>
    </source>
</evidence>
<dbReference type="EMBL" id="BKCJ011214184">
    <property type="protein sequence ID" value="GFD04818.1"/>
    <property type="molecule type" value="Genomic_DNA"/>
</dbReference>
<gene>
    <name evidence="2" type="ORF">Tci_876787</name>
</gene>
<comment type="caution">
    <text evidence="2">The sequence shown here is derived from an EMBL/GenBank/DDBJ whole genome shotgun (WGS) entry which is preliminary data.</text>
</comment>
<feature type="compositionally biased region" description="Polar residues" evidence="1">
    <location>
        <begin position="91"/>
        <end position="112"/>
    </location>
</feature>
<dbReference type="GO" id="GO:0003964">
    <property type="term" value="F:RNA-directed DNA polymerase activity"/>
    <property type="evidence" value="ECO:0007669"/>
    <property type="project" value="UniProtKB-KW"/>
</dbReference>
<organism evidence="2">
    <name type="scientific">Tanacetum cinerariifolium</name>
    <name type="common">Dalmatian daisy</name>
    <name type="synonym">Chrysanthemum cinerariifolium</name>
    <dbReference type="NCBI Taxonomy" id="118510"/>
    <lineage>
        <taxon>Eukaryota</taxon>
        <taxon>Viridiplantae</taxon>
        <taxon>Streptophyta</taxon>
        <taxon>Embryophyta</taxon>
        <taxon>Tracheophyta</taxon>
        <taxon>Spermatophyta</taxon>
        <taxon>Magnoliopsida</taxon>
        <taxon>eudicotyledons</taxon>
        <taxon>Gunneridae</taxon>
        <taxon>Pentapetalae</taxon>
        <taxon>asterids</taxon>
        <taxon>campanulids</taxon>
        <taxon>Asterales</taxon>
        <taxon>Asteraceae</taxon>
        <taxon>Asteroideae</taxon>
        <taxon>Anthemideae</taxon>
        <taxon>Anthemidinae</taxon>
        <taxon>Tanacetum</taxon>
    </lineage>
</organism>